<evidence type="ECO:0000256" key="2">
    <source>
        <dbReference type="ARBA" id="ARBA00022723"/>
    </source>
</evidence>
<reference evidence="8" key="1">
    <citation type="submission" date="2020-05" db="EMBL/GenBank/DDBJ databases">
        <authorList>
            <person name="Chiriac C."/>
            <person name="Salcher M."/>
            <person name="Ghai R."/>
            <person name="Kavagutti S V."/>
        </authorList>
    </citation>
    <scope>NUCLEOTIDE SEQUENCE</scope>
</reference>
<name>A0A6J6ZW49_9ZZZZ</name>
<dbReference type="AlphaFoldDB" id="A0A6J6ZW49"/>
<keyword evidence="2" id="KW-0479">Metal-binding</keyword>
<keyword evidence="6" id="KW-0812">Transmembrane</keyword>
<evidence type="ECO:0000256" key="6">
    <source>
        <dbReference type="SAM" id="Phobius"/>
    </source>
</evidence>
<feature type="transmembrane region" description="Helical" evidence="6">
    <location>
        <begin position="95"/>
        <end position="114"/>
    </location>
</feature>
<dbReference type="GO" id="GO:0006508">
    <property type="term" value="P:proteolysis"/>
    <property type="evidence" value="ECO:0007669"/>
    <property type="project" value="UniProtKB-KW"/>
</dbReference>
<evidence type="ECO:0000259" key="7">
    <source>
        <dbReference type="Pfam" id="PF00413"/>
    </source>
</evidence>
<proteinExistence type="predicted"/>
<keyword evidence="3" id="KW-0378">Hydrolase</keyword>
<feature type="region of interest" description="Disordered" evidence="5">
    <location>
        <begin position="132"/>
        <end position="195"/>
    </location>
</feature>
<evidence type="ECO:0000256" key="3">
    <source>
        <dbReference type="ARBA" id="ARBA00022801"/>
    </source>
</evidence>
<dbReference type="Pfam" id="PF00413">
    <property type="entry name" value="Peptidase_M10"/>
    <property type="match status" value="1"/>
</dbReference>
<evidence type="ECO:0000313" key="8">
    <source>
        <dbReference type="EMBL" id="CAB4824755.1"/>
    </source>
</evidence>
<evidence type="ECO:0000256" key="5">
    <source>
        <dbReference type="SAM" id="MobiDB-lite"/>
    </source>
</evidence>
<keyword evidence="6" id="KW-0472">Membrane</keyword>
<dbReference type="InterPro" id="IPR001818">
    <property type="entry name" value="Pept_M10_metallopeptidase"/>
</dbReference>
<dbReference type="Gene3D" id="3.40.390.10">
    <property type="entry name" value="Collagenase (Catalytic Domain)"/>
    <property type="match status" value="1"/>
</dbReference>
<dbReference type="GO" id="GO:0008270">
    <property type="term" value="F:zinc ion binding"/>
    <property type="evidence" value="ECO:0007669"/>
    <property type="project" value="InterPro"/>
</dbReference>
<dbReference type="GO" id="GO:0004222">
    <property type="term" value="F:metalloendopeptidase activity"/>
    <property type="evidence" value="ECO:0007669"/>
    <property type="project" value="InterPro"/>
</dbReference>
<feature type="domain" description="Peptidase M10 metallopeptidase" evidence="7">
    <location>
        <begin position="356"/>
        <end position="386"/>
    </location>
</feature>
<keyword evidence="1" id="KW-0645">Protease</keyword>
<gene>
    <name evidence="8" type="ORF">UFOPK3046_01936</name>
</gene>
<keyword evidence="4" id="KW-0862">Zinc</keyword>
<evidence type="ECO:0000256" key="4">
    <source>
        <dbReference type="ARBA" id="ARBA00022833"/>
    </source>
</evidence>
<keyword evidence="6" id="KW-1133">Transmembrane helix</keyword>
<sequence>MEDDPAWHSPSGEDDPFESWILDDSFVQSAEVVEPTSADRERIARQANLQRMLADQSAAQENQFNANRRFAPGEDDLSWATGDDEFAAPRRKRTWLKLSAALVILSVVAVYVLAQFIPLSVSVLGLNGAPDQPSGGEVPGDMTFSDSRVNPAPQTAPSSDAGLLRPDGWPSASAEQQSTPLGFPGEVPDDGGTHGFIQMQPDGVTPVAYDPCRPIHYVTRPDGAPDGADQLITEAVASVSQATGLVFINDGATDEAPSEQRDSFLPERYGDRWAPVLIAWSNPTESPDLGGDGSGDSAGSTLEILGYAGSSSAGYAEDSDPGAADSSGQQIFVSGGLTLDGPDFAELLSERGGYAEARATVMHELGHLVGLDHVSDDSQLMSPTLSGDLTDYASGDLEGLAVLGQGQCLPDI</sequence>
<organism evidence="8">
    <name type="scientific">freshwater metagenome</name>
    <dbReference type="NCBI Taxonomy" id="449393"/>
    <lineage>
        <taxon>unclassified sequences</taxon>
        <taxon>metagenomes</taxon>
        <taxon>ecological metagenomes</taxon>
    </lineage>
</organism>
<dbReference type="SUPFAM" id="SSF55486">
    <property type="entry name" value="Metalloproteases ('zincins'), catalytic domain"/>
    <property type="match status" value="1"/>
</dbReference>
<dbReference type="GO" id="GO:0031012">
    <property type="term" value="C:extracellular matrix"/>
    <property type="evidence" value="ECO:0007669"/>
    <property type="project" value="InterPro"/>
</dbReference>
<dbReference type="InterPro" id="IPR024079">
    <property type="entry name" value="MetalloPept_cat_dom_sf"/>
</dbReference>
<protein>
    <submittedName>
        <fullName evidence="8">Unannotated protein</fullName>
    </submittedName>
</protein>
<accession>A0A6J6ZW49</accession>
<feature type="compositionally biased region" description="Polar residues" evidence="5">
    <location>
        <begin position="144"/>
        <end position="158"/>
    </location>
</feature>
<dbReference type="EMBL" id="CAFAAQ010000253">
    <property type="protein sequence ID" value="CAB4824755.1"/>
    <property type="molecule type" value="Genomic_DNA"/>
</dbReference>
<feature type="region of interest" description="Disordered" evidence="5">
    <location>
        <begin position="283"/>
        <end position="302"/>
    </location>
</feature>
<evidence type="ECO:0000256" key="1">
    <source>
        <dbReference type="ARBA" id="ARBA00022670"/>
    </source>
</evidence>